<keyword evidence="1" id="KW-0175">Coiled coil</keyword>
<sequence>MATLIVTVLYGLIIGYFATQNTGVISLYFMNYMIPNVPIYFVVGGALLAGLCISGLISIVNDISTGFTMWGKDSKIDASRKENTQLKDQIHQLELDVAKLTEKSKSHPSK</sequence>
<proteinExistence type="predicted"/>
<evidence type="ECO:0000313" key="4">
    <source>
        <dbReference type="Proteomes" id="UP000178964"/>
    </source>
</evidence>
<evidence type="ECO:0000256" key="2">
    <source>
        <dbReference type="SAM" id="Phobius"/>
    </source>
</evidence>
<feature type="transmembrane region" description="Helical" evidence="2">
    <location>
        <begin position="37"/>
        <end position="60"/>
    </location>
</feature>
<comment type="caution">
    <text evidence="3">The sequence shown here is derived from an EMBL/GenBank/DDBJ whole genome shotgun (WGS) entry which is preliminary data.</text>
</comment>
<protein>
    <submittedName>
        <fullName evidence="3">Uncharacterized protein</fullName>
    </submittedName>
</protein>
<keyword evidence="2" id="KW-0812">Transmembrane</keyword>
<accession>A0A1F4VP34</accession>
<keyword evidence="2" id="KW-0472">Membrane</keyword>
<organism evidence="3 4">
    <name type="scientific">candidate division WWE3 bacterium RIFCSPLOWO2_01_FULL_42_11</name>
    <dbReference type="NCBI Taxonomy" id="1802627"/>
    <lineage>
        <taxon>Bacteria</taxon>
        <taxon>Katanobacteria</taxon>
    </lineage>
</organism>
<feature type="coiled-coil region" evidence="1">
    <location>
        <begin position="76"/>
        <end position="103"/>
    </location>
</feature>
<evidence type="ECO:0000256" key="1">
    <source>
        <dbReference type="SAM" id="Coils"/>
    </source>
</evidence>
<evidence type="ECO:0000313" key="3">
    <source>
        <dbReference type="EMBL" id="OGC58941.1"/>
    </source>
</evidence>
<gene>
    <name evidence="3" type="ORF">A3A70_00015</name>
</gene>
<name>A0A1F4VP34_UNCKA</name>
<dbReference type="EMBL" id="MEVK01000027">
    <property type="protein sequence ID" value="OGC58941.1"/>
    <property type="molecule type" value="Genomic_DNA"/>
</dbReference>
<reference evidence="3 4" key="1">
    <citation type="journal article" date="2016" name="Nat. Commun.">
        <title>Thousands of microbial genomes shed light on interconnected biogeochemical processes in an aquifer system.</title>
        <authorList>
            <person name="Anantharaman K."/>
            <person name="Brown C.T."/>
            <person name="Hug L.A."/>
            <person name="Sharon I."/>
            <person name="Castelle C.J."/>
            <person name="Probst A.J."/>
            <person name="Thomas B.C."/>
            <person name="Singh A."/>
            <person name="Wilkins M.J."/>
            <person name="Karaoz U."/>
            <person name="Brodie E.L."/>
            <person name="Williams K.H."/>
            <person name="Hubbard S.S."/>
            <person name="Banfield J.F."/>
        </authorList>
    </citation>
    <scope>NUCLEOTIDE SEQUENCE [LARGE SCALE GENOMIC DNA]</scope>
</reference>
<keyword evidence="2" id="KW-1133">Transmembrane helix</keyword>
<dbReference type="AlphaFoldDB" id="A0A1F4VP34"/>
<feature type="transmembrane region" description="Helical" evidence="2">
    <location>
        <begin position="7"/>
        <end position="31"/>
    </location>
</feature>
<dbReference type="Proteomes" id="UP000178964">
    <property type="component" value="Unassembled WGS sequence"/>
</dbReference>
<dbReference type="STRING" id="1802627.A3A70_00015"/>